<dbReference type="GO" id="GO:0046943">
    <property type="term" value="F:carboxylic acid transmembrane transporter activity"/>
    <property type="evidence" value="ECO:0007669"/>
    <property type="project" value="TreeGrafter"/>
</dbReference>
<dbReference type="GeneID" id="27670895"/>
<dbReference type="PANTHER" id="PTHR23508">
    <property type="entry name" value="CARBOXYLIC ACID TRANSPORTER PROTEIN HOMOLOG"/>
    <property type="match status" value="1"/>
</dbReference>
<dbReference type="Proteomes" id="UP000033710">
    <property type="component" value="Unassembled WGS sequence"/>
</dbReference>
<protein>
    <recommendedName>
        <fullName evidence="8">Major facilitator superfamily (MFS) profile domain-containing protein</fullName>
    </recommendedName>
</protein>
<evidence type="ECO:0000256" key="5">
    <source>
        <dbReference type="ARBA" id="ARBA00022989"/>
    </source>
</evidence>
<evidence type="ECO:0000256" key="1">
    <source>
        <dbReference type="ARBA" id="ARBA00004141"/>
    </source>
</evidence>
<evidence type="ECO:0000256" key="6">
    <source>
        <dbReference type="ARBA" id="ARBA00023136"/>
    </source>
</evidence>
<name>A0A0F2MAD8_SPOSC</name>
<comment type="caution">
    <text evidence="9">The sequence shown here is derived from an EMBL/GenBank/DDBJ whole genome shotgun (WGS) entry which is preliminary data.</text>
</comment>
<dbReference type="InterPro" id="IPR020846">
    <property type="entry name" value="MFS_dom"/>
</dbReference>
<dbReference type="EMBL" id="AXCR01000007">
    <property type="protein sequence ID" value="KJR86039.1"/>
    <property type="molecule type" value="Genomic_DNA"/>
</dbReference>
<reference evidence="9 10" key="2">
    <citation type="journal article" date="2015" name="Eukaryot. Cell">
        <title>Asexual propagation of a virulent clone complex in a human and feline outbreak of sporotrichosis.</title>
        <authorList>
            <person name="Teixeira Mde M."/>
            <person name="Rodrigues A.M."/>
            <person name="Tsui C.K."/>
            <person name="de Almeida L.G."/>
            <person name="Van Diepeningen A.D."/>
            <person name="van den Ende B.G."/>
            <person name="Fernandes G.F."/>
            <person name="Kano R."/>
            <person name="Hamelin R.C."/>
            <person name="Lopes-Bezerra L.M."/>
            <person name="Vasconcelos A.T."/>
            <person name="de Hoog S."/>
            <person name="de Camargo Z.P."/>
            <person name="Felipe M.S."/>
        </authorList>
    </citation>
    <scope>NUCLEOTIDE SEQUENCE [LARGE SCALE GENOMIC DNA]</scope>
    <source>
        <strain evidence="9 10">1099-18</strain>
    </source>
</reference>
<reference evidence="9 10" key="1">
    <citation type="journal article" date="2014" name="BMC Genomics">
        <title>Comparative genomics of the major fungal agents of human and animal Sporotrichosis: Sporothrix schenckii and Sporothrix brasiliensis.</title>
        <authorList>
            <person name="Teixeira M.M."/>
            <person name="de Almeida L.G."/>
            <person name="Kubitschek-Barreira P."/>
            <person name="Alves F.L."/>
            <person name="Kioshima E.S."/>
            <person name="Abadio A.K."/>
            <person name="Fernandes L."/>
            <person name="Derengowski L.S."/>
            <person name="Ferreira K.S."/>
            <person name="Souza R.C."/>
            <person name="Ruiz J.C."/>
            <person name="de Andrade N.C."/>
            <person name="Paes H.C."/>
            <person name="Nicola A.M."/>
            <person name="Albuquerque P."/>
            <person name="Gerber A.L."/>
            <person name="Martins V.P."/>
            <person name="Peconick L.D."/>
            <person name="Neto A.V."/>
            <person name="Chaucanez C.B."/>
            <person name="Silva P.A."/>
            <person name="Cunha O.L."/>
            <person name="de Oliveira F.F."/>
            <person name="dos Santos T.C."/>
            <person name="Barros A.L."/>
            <person name="Soares M.A."/>
            <person name="de Oliveira L.M."/>
            <person name="Marini M.M."/>
            <person name="Villalobos-Duno H."/>
            <person name="Cunha M.M."/>
            <person name="de Hoog S."/>
            <person name="da Silveira J.F."/>
            <person name="Henrissat B."/>
            <person name="Nino-Vega G.A."/>
            <person name="Cisalpino P.S."/>
            <person name="Mora-Montes H.M."/>
            <person name="Almeida S.R."/>
            <person name="Stajich J.E."/>
            <person name="Lopes-Bezerra L.M."/>
            <person name="Vasconcelos A.T."/>
            <person name="Felipe M.S."/>
        </authorList>
    </citation>
    <scope>NUCLEOTIDE SEQUENCE [LARGE SCALE GENOMIC DNA]</scope>
    <source>
        <strain evidence="9 10">1099-18</strain>
    </source>
</reference>
<feature type="transmembrane region" description="Helical" evidence="7">
    <location>
        <begin position="211"/>
        <end position="232"/>
    </location>
</feature>
<dbReference type="Gene3D" id="1.20.1250.20">
    <property type="entry name" value="MFS general substrate transporter like domains"/>
    <property type="match status" value="1"/>
</dbReference>
<evidence type="ECO:0000256" key="7">
    <source>
        <dbReference type="SAM" id="Phobius"/>
    </source>
</evidence>
<feature type="transmembrane region" description="Helical" evidence="7">
    <location>
        <begin position="177"/>
        <end position="205"/>
    </location>
</feature>
<dbReference type="InterPro" id="IPR005829">
    <property type="entry name" value="Sugar_transporter_CS"/>
</dbReference>
<organism evidence="9 10">
    <name type="scientific">Sporothrix schenckii 1099-18</name>
    <dbReference type="NCBI Taxonomy" id="1397361"/>
    <lineage>
        <taxon>Eukaryota</taxon>
        <taxon>Fungi</taxon>
        <taxon>Dikarya</taxon>
        <taxon>Ascomycota</taxon>
        <taxon>Pezizomycotina</taxon>
        <taxon>Sordariomycetes</taxon>
        <taxon>Sordariomycetidae</taxon>
        <taxon>Ophiostomatales</taxon>
        <taxon>Ophiostomataceae</taxon>
        <taxon>Sporothrix</taxon>
    </lineage>
</organism>
<evidence type="ECO:0000259" key="8">
    <source>
        <dbReference type="PROSITE" id="PS50850"/>
    </source>
</evidence>
<feature type="transmembrane region" description="Helical" evidence="7">
    <location>
        <begin position="393"/>
        <end position="413"/>
    </location>
</feature>
<gene>
    <name evidence="9" type="ORF">SPSK_09037</name>
</gene>
<evidence type="ECO:0000256" key="2">
    <source>
        <dbReference type="ARBA" id="ARBA00010992"/>
    </source>
</evidence>
<dbReference type="Pfam" id="PF00083">
    <property type="entry name" value="Sugar_tr"/>
    <property type="match status" value="2"/>
</dbReference>
<feature type="transmembrane region" description="Helical" evidence="7">
    <location>
        <begin position="332"/>
        <end position="351"/>
    </location>
</feature>
<feature type="transmembrane region" description="Helical" evidence="7">
    <location>
        <begin position="300"/>
        <end position="320"/>
    </location>
</feature>
<dbReference type="FunFam" id="1.20.1250.20:FF:000140">
    <property type="entry name" value="Putative MFS phospholipid transporter"/>
    <property type="match status" value="1"/>
</dbReference>
<dbReference type="PANTHER" id="PTHR23508:SF10">
    <property type="entry name" value="CARBOXYLIC ACID TRANSPORTER PROTEIN HOMOLOG"/>
    <property type="match status" value="1"/>
</dbReference>
<feature type="transmembrane region" description="Helical" evidence="7">
    <location>
        <begin position="84"/>
        <end position="100"/>
    </location>
</feature>
<evidence type="ECO:0000256" key="4">
    <source>
        <dbReference type="ARBA" id="ARBA00022692"/>
    </source>
</evidence>
<evidence type="ECO:0000313" key="9">
    <source>
        <dbReference type="EMBL" id="KJR86039.1"/>
    </source>
</evidence>
<dbReference type="VEuPathDB" id="FungiDB:SPSK_09037"/>
<feature type="transmembrane region" description="Helical" evidence="7">
    <location>
        <begin position="357"/>
        <end position="381"/>
    </location>
</feature>
<keyword evidence="4 7" id="KW-0812">Transmembrane</keyword>
<dbReference type="OrthoDB" id="2153661at2759"/>
<comment type="similarity">
    <text evidence="2">Belongs to the major facilitator superfamily. Sugar transporter (TC 2.A.1.1) family.</text>
</comment>
<proteinExistence type="inferred from homology"/>
<feature type="transmembrane region" description="Helical" evidence="7">
    <location>
        <begin position="425"/>
        <end position="448"/>
    </location>
</feature>
<evidence type="ECO:0000256" key="3">
    <source>
        <dbReference type="ARBA" id="ARBA00022448"/>
    </source>
</evidence>
<dbReference type="AlphaFoldDB" id="A0A0F2MAD8"/>
<feature type="transmembrane region" description="Helical" evidence="7">
    <location>
        <begin position="267"/>
        <end position="288"/>
    </location>
</feature>
<dbReference type="InterPro" id="IPR005828">
    <property type="entry name" value="MFS_sugar_transport-like"/>
</dbReference>
<accession>A0A0F2MAD8</accession>
<keyword evidence="3" id="KW-0813">Transport</keyword>
<feature type="transmembrane region" description="Helical" evidence="7">
    <location>
        <begin position="106"/>
        <end position="128"/>
    </location>
</feature>
<dbReference type="RefSeq" id="XP_016588715.1">
    <property type="nucleotide sequence ID" value="XM_016735618.1"/>
</dbReference>
<dbReference type="GO" id="GO:0005886">
    <property type="term" value="C:plasma membrane"/>
    <property type="evidence" value="ECO:0007669"/>
    <property type="project" value="TreeGrafter"/>
</dbReference>
<comment type="subcellular location">
    <subcellularLocation>
        <location evidence="1">Membrane</location>
        <topology evidence="1">Multi-pass membrane protein</topology>
    </subcellularLocation>
</comment>
<keyword evidence="6 7" id="KW-0472">Membrane</keyword>
<dbReference type="PROSITE" id="PS50850">
    <property type="entry name" value="MFS"/>
    <property type="match status" value="1"/>
</dbReference>
<feature type="transmembrane region" description="Helical" evidence="7">
    <location>
        <begin position="57"/>
        <end position="77"/>
    </location>
</feature>
<dbReference type="PROSITE" id="PS00216">
    <property type="entry name" value="SUGAR_TRANSPORT_1"/>
    <property type="match status" value="1"/>
</dbReference>
<dbReference type="KEGG" id="ssck:SPSK_09037"/>
<feature type="domain" description="Major facilitator superfamily (MFS) profile" evidence="8">
    <location>
        <begin position="40"/>
        <end position="452"/>
    </location>
</feature>
<dbReference type="SUPFAM" id="SSF103473">
    <property type="entry name" value="MFS general substrate transporter"/>
    <property type="match status" value="1"/>
</dbReference>
<keyword evidence="5 7" id="KW-1133">Transmembrane helix</keyword>
<dbReference type="InterPro" id="IPR036259">
    <property type="entry name" value="MFS_trans_sf"/>
</dbReference>
<evidence type="ECO:0000313" key="10">
    <source>
        <dbReference type="Proteomes" id="UP000033710"/>
    </source>
</evidence>
<sequence length="482" mass="52209">MDEFGSEPKTTMVVNEAIDNELPVEGNVADRVTKRSSITTVVVSGVALFSDGYNAQIIGYMNLILAELYPVAFTSIIKTRLSNAYLIGEIFGMLFFGYAIDRLGRRTGIIFATLFLVLGIIIATAAHGTTDLGMLWMMIIGRGVSGFGAGGEYPTCGTGSTEASDETAYGRRRRGMLVAVATDFAIDFGFVVAGIVALIVLAAYHQNLGDGVWRVCFGLGFILPVTLVFFRLSRFQSTQYRKHAMKKDIPYLLVIKRYWKPMLGTSLAWFMYDFVTYPFGIFSSSIVSTLNPNNTITQNIGFGTVINCFYLPGCLVGGLLMDWIGRKQTMTLGFFLWAILGFIIGGALGPIQSVFPLFVVLYGIFNALGEMGPGVATFLCGAESFPTPLRGHFLGLAAAVGKAGAAIGTQVFTPIQNSFPDAEKGIQGVFLIGAAFAAVGGLISWFLIPSMDKELENEDTRFRVYLEQNGFKGSFGDLSTVN</sequence>